<evidence type="ECO:0000256" key="1">
    <source>
        <dbReference type="SAM" id="MobiDB-lite"/>
    </source>
</evidence>
<comment type="caution">
    <text evidence="2">The sequence shown here is derived from an EMBL/GenBank/DDBJ whole genome shotgun (WGS) entry which is preliminary data.</text>
</comment>
<accession>A0A699SEW9</accession>
<proteinExistence type="predicted"/>
<feature type="region of interest" description="Disordered" evidence="1">
    <location>
        <begin position="31"/>
        <end position="95"/>
    </location>
</feature>
<sequence length="95" mass="10631">YGRYMAHIVEYQRYLDEEHSMAEEGAVLKSYAPEATKMRSPMTTGPSGNAEWPSLDAELADSETESDKTVTPVNKEKDASNIELTEINARFQDEG</sequence>
<dbReference type="EMBL" id="BKCJ011158633">
    <property type="protein sequence ID" value="GFC96174.1"/>
    <property type="molecule type" value="Genomic_DNA"/>
</dbReference>
<dbReference type="AlphaFoldDB" id="A0A699SEW9"/>
<evidence type="ECO:0000313" key="2">
    <source>
        <dbReference type="EMBL" id="GFC96174.1"/>
    </source>
</evidence>
<name>A0A699SEW9_TANCI</name>
<organism evidence="2">
    <name type="scientific">Tanacetum cinerariifolium</name>
    <name type="common">Dalmatian daisy</name>
    <name type="synonym">Chrysanthemum cinerariifolium</name>
    <dbReference type="NCBI Taxonomy" id="118510"/>
    <lineage>
        <taxon>Eukaryota</taxon>
        <taxon>Viridiplantae</taxon>
        <taxon>Streptophyta</taxon>
        <taxon>Embryophyta</taxon>
        <taxon>Tracheophyta</taxon>
        <taxon>Spermatophyta</taxon>
        <taxon>Magnoliopsida</taxon>
        <taxon>eudicotyledons</taxon>
        <taxon>Gunneridae</taxon>
        <taxon>Pentapetalae</taxon>
        <taxon>asterids</taxon>
        <taxon>campanulids</taxon>
        <taxon>Asterales</taxon>
        <taxon>Asteraceae</taxon>
        <taxon>Asteroideae</taxon>
        <taxon>Anthemideae</taxon>
        <taxon>Anthemidinae</taxon>
        <taxon>Tanacetum</taxon>
    </lineage>
</organism>
<gene>
    <name evidence="2" type="ORF">Tci_868144</name>
</gene>
<protein>
    <submittedName>
        <fullName evidence="2">Uncharacterized protein</fullName>
    </submittedName>
</protein>
<feature type="non-terminal residue" evidence="2">
    <location>
        <position position="1"/>
    </location>
</feature>
<reference evidence="2" key="1">
    <citation type="journal article" date="2019" name="Sci. Rep.">
        <title>Draft genome of Tanacetum cinerariifolium, the natural source of mosquito coil.</title>
        <authorList>
            <person name="Yamashiro T."/>
            <person name="Shiraishi A."/>
            <person name="Satake H."/>
            <person name="Nakayama K."/>
        </authorList>
    </citation>
    <scope>NUCLEOTIDE SEQUENCE</scope>
</reference>